<dbReference type="InterPro" id="IPR047296">
    <property type="entry name" value="GIY-YIG_UvrC_Cho"/>
</dbReference>
<keyword evidence="4" id="KW-0228">DNA excision</keyword>
<dbReference type="GO" id="GO:0009380">
    <property type="term" value="C:excinuclease repair complex"/>
    <property type="evidence" value="ECO:0007669"/>
    <property type="project" value="InterPro"/>
</dbReference>
<dbReference type="Pfam" id="PF02151">
    <property type="entry name" value="UVR"/>
    <property type="match status" value="1"/>
</dbReference>
<sequence length="610" mass="69271">MMTAKFKHDIKLFLQKLPQLPGVYRMLDEEEQVLYVGKARNLNQRVKNYFRQEGQGTKQQALMSHTVDIELAITHTEGEALILENNLIKTHKPRYNILLRDDKSYPYIFASTEHDFPRLSFYRGAKKMKGQYFGPYPSAGAVRQTLKLIQKLFPVRQCEDSFFKNRSRPCLQYQIKRCTAPCTELISKEGYAQHVKHAILFLQGRTDDVINDMAAKMEQASDTQDYETAATMRDHIQNLRKLTEQQYVDNEGGDLDIVAVQVLGGQACVQVFFIRGGRNLGNKIFFPKIHKLDDTQSVIQEFISQYYSEKFIPPEIISSHMPADTELLQNALSEQSAHKVVIKHNVRAIRAQWLKLAIHNAEHSLKTHLTSKAGMHKRLLELTEVLGLAECPERMECFDISHTMGEATVASCVVFGTEGPLKSDYRRFNITGITGGDDYAAMQQAIERRYTRLVKGEGRIPDLLVIDGGKGQISKVMEALNEIQVDGVQVIGVAKGPDRRPGQERIFLSNQRTPIILPEESAALHLIQQIRDEAHRFAITGHRHRRAKKRTTSILEEIPGMGPKRRQLLLTRFGGLQQVKRAGVDDLASVDGISKELAQKIYNTFHPLAE</sequence>
<dbReference type="InterPro" id="IPR001162">
    <property type="entry name" value="UvrC_RNase_H_dom"/>
</dbReference>
<evidence type="ECO:0000256" key="4">
    <source>
        <dbReference type="ARBA" id="ARBA00022769"/>
    </source>
</evidence>
<evidence type="ECO:0000256" key="1">
    <source>
        <dbReference type="ARBA" id="ARBA00004496"/>
    </source>
</evidence>
<dbReference type="NCBIfam" id="NF001824">
    <property type="entry name" value="PRK00558.1-5"/>
    <property type="match status" value="1"/>
</dbReference>
<keyword evidence="6" id="KW-0234">DNA repair</keyword>
<evidence type="ECO:0000256" key="2">
    <source>
        <dbReference type="ARBA" id="ARBA00022490"/>
    </source>
</evidence>
<dbReference type="NCBIfam" id="TIGR00194">
    <property type="entry name" value="uvrC"/>
    <property type="match status" value="1"/>
</dbReference>
<accession>A0A3B0YNS0</accession>
<evidence type="ECO:0000259" key="14">
    <source>
        <dbReference type="PROSITE" id="PS50164"/>
    </source>
</evidence>
<dbReference type="SMART" id="SM00465">
    <property type="entry name" value="GIYc"/>
    <property type="match status" value="1"/>
</dbReference>
<evidence type="ECO:0000256" key="8">
    <source>
        <dbReference type="ARBA" id="ARBA00059452"/>
    </source>
</evidence>
<dbReference type="GO" id="GO:0006289">
    <property type="term" value="P:nucleotide-excision repair"/>
    <property type="evidence" value="ECO:0007669"/>
    <property type="project" value="InterPro"/>
</dbReference>
<dbReference type="FunFam" id="1.10.150.20:FF:000005">
    <property type="entry name" value="UvrABC system protein C"/>
    <property type="match status" value="1"/>
</dbReference>
<evidence type="ECO:0000256" key="11">
    <source>
        <dbReference type="ARBA" id="ARBA00067419"/>
    </source>
</evidence>
<dbReference type="InterPro" id="IPR000305">
    <property type="entry name" value="GIY-YIG_endonuc"/>
</dbReference>
<dbReference type="GO" id="GO:0003677">
    <property type="term" value="F:DNA binding"/>
    <property type="evidence" value="ECO:0007669"/>
    <property type="project" value="InterPro"/>
</dbReference>
<dbReference type="PROSITE" id="PS50165">
    <property type="entry name" value="UVRC"/>
    <property type="match status" value="1"/>
</dbReference>
<evidence type="ECO:0000259" key="15">
    <source>
        <dbReference type="PROSITE" id="PS50165"/>
    </source>
</evidence>
<keyword evidence="5" id="KW-0267">Excision nuclease</keyword>
<evidence type="ECO:0000256" key="7">
    <source>
        <dbReference type="ARBA" id="ARBA00023236"/>
    </source>
</evidence>
<comment type="subunit">
    <text evidence="10">Interacts with UvrB in an incision complex.</text>
</comment>
<feature type="domain" description="GIY-YIG" evidence="14">
    <location>
        <begin position="19"/>
        <end position="97"/>
    </location>
</feature>
<dbReference type="InterPro" id="IPR010994">
    <property type="entry name" value="RuvA_2-like"/>
</dbReference>
<keyword evidence="7" id="KW-0742">SOS response</keyword>
<evidence type="ECO:0000256" key="9">
    <source>
        <dbReference type="ARBA" id="ARBA00061531"/>
    </source>
</evidence>
<dbReference type="Pfam" id="PF08459">
    <property type="entry name" value="UvrC_RNaseH_dom"/>
    <property type="match status" value="1"/>
</dbReference>
<dbReference type="InterPro" id="IPR050066">
    <property type="entry name" value="UvrABC_protein_C"/>
</dbReference>
<dbReference type="Gene3D" id="4.10.860.10">
    <property type="entry name" value="UVR domain"/>
    <property type="match status" value="1"/>
</dbReference>
<dbReference type="Pfam" id="PF01541">
    <property type="entry name" value="GIY-YIG"/>
    <property type="match status" value="1"/>
</dbReference>
<dbReference type="PANTHER" id="PTHR30562">
    <property type="entry name" value="UVRC/OXIDOREDUCTASE"/>
    <property type="match status" value="1"/>
</dbReference>
<dbReference type="FunFam" id="3.30.420.340:FF:000001">
    <property type="entry name" value="UvrABC system protein C"/>
    <property type="match status" value="1"/>
</dbReference>
<dbReference type="InterPro" id="IPR035901">
    <property type="entry name" value="GIY-YIG_endonuc_sf"/>
</dbReference>
<protein>
    <recommendedName>
        <fullName evidence="11">UvrABC system protein C</fullName>
    </recommendedName>
    <alternativeName>
        <fullName evidence="12">Excinuclease ABC subunit C</fullName>
    </alternativeName>
</protein>
<dbReference type="PANTHER" id="PTHR30562:SF1">
    <property type="entry name" value="UVRABC SYSTEM PROTEIN C"/>
    <property type="match status" value="1"/>
</dbReference>
<dbReference type="GO" id="GO:0009381">
    <property type="term" value="F:excinuclease ABC activity"/>
    <property type="evidence" value="ECO:0007669"/>
    <property type="project" value="InterPro"/>
</dbReference>
<dbReference type="InterPro" id="IPR038476">
    <property type="entry name" value="UvrC_RNase_H_dom_sf"/>
</dbReference>
<dbReference type="EMBL" id="UOFL01000212">
    <property type="protein sequence ID" value="VAW81051.1"/>
    <property type="molecule type" value="Genomic_DNA"/>
</dbReference>
<dbReference type="GO" id="GO:0009432">
    <property type="term" value="P:SOS response"/>
    <property type="evidence" value="ECO:0007669"/>
    <property type="project" value="UniProtKB-KW"/>
</dbReference>
<gene>
    <name evidence="16" type="ORF">MNBD_GAMMA12-3413</name>
</gene>
<comment type="function">
    <text evidence="8">The UvrABC repair system catalyzes the recognition and processing of DNA lesions. UvrC both incises the 5' and 3' sides of the lesion. The N-terminal half is responsible for the 3' incision and the C-terminal half is responsible for the 5' incision.</text>
</comment>
<dbReference type="SUPFAM" id="SSF82771">
    <property type="entry name" value="GIY-YIG endonuclease"/>
    <property type="match status" value="1"/>
</dbReference>
<evidence type="ECO:0000256" key="12">
    <source>
        <dbReference type="ARBA" id="ARBA00077138"/>
    </source>
</evidence>
<dbReference type="Pfam" id="PF22920">
    <property type="entry name" value="UvrC_RNaseH"/>
    <property type="match status" value="1"/>
</dbReference>
<dbReference type="FunFam" id="3.40.1440.10:FF:000001">
    <property type="entry name" value="UvrABC system protein C"/>
    <property type="match status" value="1"/>
</dbReference>
<feature type="domain" description="UVR" evidence="13">
    <location>
        <begin position="207"/>
        <end position="242"/>
    </location>
</feature>
<organism evidence="16">
    <name type="scientific">hydrothermal vent metagenome</name>
    <dbReference type="NCBI Taxonomy" id="652676"/>
    <lineage>
        <taxon>unclassified sequences</taxon>
        <taxon>metagenomes</taxon>
        <taxon>ecological metagenomes</taxon>
    </lineage>
</organism>
<evidence type="ECO:0000313" key="16">
    <source>
        <dbReference type="EMBL" id="VAW81051.1"/>
    </source>
</evidence>
<dbReference type="InterPro" id="IPR004791">
    <property type="entry name" value="UvrC"/>
</dbReference>
<name>A0A3B0YNS0_9ZZZZ</name>
<dbReference type="GO" id="GO:0005737">
    <property type="term" value="C:cytoplasm"/>
    <property type="evidence" value="ECO:0007669"/>
    <property type="project" value="UniProtKB-SubCell"/>
</dbReference>
<reference evidence="16" key="1">
    <citation type="submission" date="2018-06" db="EMBL/GenBank/DDBJ databases">
        <authorList>
            <person name="Zhirakovskaya E."/>
        </authorList>
    </citation>
    <scope>NUCLEOTIDE SEQUENCE</scope>
</reference>
<dbReference type="InterPro" id="IPR003583">
    <property type="entry name" value="Hlx-hairpin-Hlx_DNA-bd_motif"/>
</dbReference>
<dbReference type="PROSITE" id="PS50151">
    <property type="entry name" value="UVR"/>
    <property type="match status" value="1"/>
</dbReference>
<dbReference type="Gene3D" id="1.10.150.20">
    <property type="entry name" value="5' to 3' exonuclease, C-terminal subdomain"/>
    <property type="match status" value="1"/>
</dbReference>
<dbReference type="Pfam" id="PF14520">
    <property type="entry name" value="HHH_5"/>
    <property type="match status" value="1"/>
</dbReference>
<evidence type="ECO:0000259" key="13">
    <source>
        <dbReference type="PROSITE" id="PS50151"/>
    </source>
</evidence>
<evidence type="ECO:0000256" key="10">
    <source>
        <dbReference type="ARBA" id="ARBA00062841"/>
    </source>
</evidence>
<dbReference type="SUPFAM" id="SSF47781">
    <property type="entry name" value="RuvA domain 2-like"/>
    <property type="match status" value="1"/>
</dbReference>
<feature type="domain" description="UvrC family homology region profile" evidence="15">
    <location>
        <begin position="257"/>
        <end position="480"/>
    </location>
</feature>
<comment type="similarity">
    <text evidence="9">Belongs to the UvrC family.</text>
</comment>
<comment type="subcellular location">
    <subcellularLocation>
        <location evidence="1">Cytoplasm</location>
    </subcellularLocation>
</comment>
<dbReference type="Gene3D" id="3.40.1440.10">
    <property type="entry name" value="GIY-YIG endonuclease"/>
    <property type="match status" value="1"/>
</dbReference>
<dbReference type="HAMAP" id="MF_00203">
    <property type="entry name" value="UvrC"/>
    <property type="match status" value="1"/>
</dbReference>
<dbReference type="CDD" id="cd10434">
    <property type="entry name" value="GIY-YIG_UvrC_Cho"/>
    <property type="match status" value="1"/>
</dbReference>
<evidence type="ECO:0000256" key="6">
    <source>
        <dbReference type="ARBA" id="ARBA00023204"/>
    </source>
</evidence>
<dbReference type="AlphaFoldDB" id="A0A3B0YNS0"/>
<evidence type="ECO:0000256" key="3">
    <source>
        <dbReference type="ARBA" id="ARBA00022763"/>
    </source>
</evidence>
<keyword evidence="3" id="KW-0227">DNA damage</keyword>
<dbReference type="PROSITE" id="PS50164">
    <property type="entry name" value="GIY_YIG"/>
    <property type="match status" value="1"/>
</dbReference>
<dbReference type="InterPro" id="IPR001943">
    <property type="entry name" value="UVR_dom"/>
</dbReference>
<dbReference type="SMART" id="SM00278">
    <property type="entry name" value="HhH1"/>
    <property type="match status" value="2"/>
</dbReference>
<dbReference type="InterPro" id="IPR036876">
    <property type="entry name" value="UVR_dom_sf"/>
</dbReference>
<evidence type="ECO:0000256" key="5">
    <source>
        <dbReference type="ARBA" id="ARBA00022881"/>
    </source>
</evidence>
<dbReference type="Gene3D" id="3.30.420.340">
    <property type="entry name" value="UvrC, RNAse H endonuclease domain"/>
    <property type="match status" value="1"/>
</dbReference>
<keyword evidence="2" id="KW-0963">Cytoplasm</keyword>
<dbReference type="SUPFAM" id="SSF46600">
    <property type="entry name" value="C-terminal UvrC-binding domain of UvrB"/>
    <property type="match status" value="1"/>
</dbReference>
<proteinExistence type="inferred from homology"/>